<evidence type="ECO:0000256" key="7">
    <source>
        <dbReference type="ARBA" id="ARBA00023170"/>
    </source>
</evidence>
<evidence type="ECO:0000256" key="3">
    <source>
        <dbReference type="ARBA" id="ARBA00022692"/>
    </source>
</evidence>
<dbReference type="GO" id="GO:0043410">
    <property type="term" value="P:positive regulation of MAPK cascade"/>
    <property type="evidence" value="ECO:0007669"/>
    <property type="project" value="TreeGrafter"/>
</dbReference>
<name>A0A812AMT8_ACAPH</name>
<feature type="transmembrane region" description="Helical" evidence="10">
    <location>
        <begin position="36"/>
        <end position="61"/>
    </location>
</feature>
<dbReference type="GO" id="GO:0071880">
    <property type="term" value="P:adenylate cyclase-activating adrenergic receptor signaling pathway"/>
    <property type="evidence" value="ECO:0007669"/>
    <property type="project" value="TreeGrafter"/>
</dbReference>
<dbReference type="PANTHER" id="PTHR24248:SF66">
    <property type="entry name" value="OCTOPAMINE RECEPTOR BETA-3R"/>
    <property type="match status" value="1"/>
</dbReference>
<dbReference type="InterPro" id="IPR000276">
    <property type="entry name" value="GPCR_Rhodpsn"/>
</dbReference>
<dbReference type="GO" id="GO:0005886">
    <property type="term" value="C:plasma membrane"/>
    <property type="evidence" value="ECO:0007669"/>
    <property type="project" value="UniProtKB-SubCell"/>
</dbReference>
<dbReference type="PROSITE" id="PS00237">
    <property type="entry name" value="G_PROTEIN_RECEP_F1_1"/>
    <property type="match status" value="1"/>
</dbReference>
<protein>
    <recommendedName>
        <fullName evidence="11">G-protein coupled receptors family 1 profile domain-containing protein</fullName>
    </recommendedName>
</protein>
<keyword evidence="13" id="KW-1185">Reference proteome</keyword>
<dbReference type="SUPFAM" id="SSF81321">
    <property type="entry name" value="Family A G protein-coupled receptor-like"/>
    <property type="match status" value="1"/>
</dbReference>
<keyword evidence="5 9" id="KW-0297">G-protein coupled receptor</keyword>
<evidence type="ECO:0000256" key="1">
    <source>
        <dbReference type="ARBA" id="ARBA00004651"/>
    </source>
</evidence>
<dbReference type="PROSITE" id="PS50262">
    <property type="entry name" value="G_PROTEIN_RECEP_F1_2"/>
    <property type="match status" value="1"/>
</dbReference>
<keyword evidence="7 9" id="KW-0675">Receptor</keyword>
<dbReference type="EMBL" id="CAHIKZ030000056">
    <property type="protein sequence ID" value="CAE1146935.1"/>
    <property type="molecule type" value="Genomic_DNA"/>
</dbReference>
<comment type="similarity">
    <text evidence="9">Belongs to the G-protein coupled receptor 1 family.</text>
</comment>
<dbReference type="InterPro" id="IPR017452">
    <property type="entry name" value="GPCR_Rhodpsn_7TM"/>
</dbReference>
<feature type="transmembrane region" description="Helical" evidence="10">
    <location>
        <begin position="81"/>
        <end position="109"/>
    </location>
</feature>
<evidence type="ECO:0000256" key="2">
    <source>
        <dbReference type="ARBA" id="ARBA00022475"/>
    </source>
</evidence>
<dbReference type="OrthoDB" id="5957871at2759"/>
<evidence type="ECO:0000256" key="8">
    <source>
        <dbReference type="ARBA" id="ARBA00023224"/>
    </source>
</evidence>
<keyword evidence="2" id="KW-1003">Cell membrane</keyword>
<gene>
    <name evidence="12" type="ORF">SPHA_1945</name>
</gene>
<dbReference type="Pfam" id="PF00001">
    <property type="entry name" value="7tm_1"/>
    <property type="match status" value="1"/>
</dbReference>
<dbReference type="Gene3D" id="1.20.1070.10">
    <property type="entry name" value="Rhodopsin 7-helix transmembrane proteins"/>
    <property type="match status" value="1"/>
</dbReference>
<keyword evidence="6 10" id="KW-0472">Membrane</keyword>
<evidence type="ECO:0000256" key="4">
    <source>
        <dbReference type="ARBA" id="ARBA00022989"/>
    </source>
</evidence>
<reference evidence="12" key="1">
    <citation type="submission" date="2021-01" db="EMBL/GenBank/DDBJ databases">
        <authorList>
            <person name="Li R."/>
            <person name="Bekaert M."/>
        </authorList>
    </citation>
    <scope>NUCLEOTIDE SEQUENCE</scope>
    <source>
        <strain evidence="12">Farmed</strain>
    </source>
</reference>
<comment type="subcellular location">
    <subcellularLocation>
        <location evidence="1">Cell membrane</location>
        <topology evidence="1">Multi-pass membrane protein</topology>
    </subcellularLocation>
</comment>
<feature type="domain" description="G-protein coupled receptors family 1 profile" evidence="11">
    <location>
        <begin position="1"/>
        <end position="199"/>
    </location>
</feature>
<evidence type="ECO:0000259" key="11">
    <source>
        <dbReference type="PROSITE" id="PS50262"/>
    </source>
</evidence>
<feature type="transmembrane region" description="Helical" evidence="10">
    <location>
        <begin position="147"/>
        <end position="168"/>
    </location>
</feature>
<evidence type="ECO:0000313" key="12">
    <source>
        <dbReference type="EMBL" id="CAE1146935.1"/>
    </source>
</evidence>
<accession>A0A812AMT8</accession>
<comment type="caution">
    <text evidence="12">The sequence shown here is derived from an EMBL/GenBank/DDBJ whole genome shotgun (WGS) entry which is preliminary data.</text>
</comment>
<feature type="transmembrane region" description="Helical" evidence="10">
    <location>
        <begin position="180"/>
        <end position="202"/>
    </location>
</feature>
<evidence type="ECO:0000256" key="9">
    <source>
        <dbReference type="RuleBase" id="RU000688"/>
    </source>
</evidence>
<keyword evidence="8 9" id="KW-0807">Transducer</keyword>
<evidence type="ECO:0000313" key="13">
    <source>
        <dbReference type="Proteomes" id="UP000597762"/>
    </source>
</evidence>
<dbReference type="GO" id="GO:0004930">
    <property type="term" value="F:G protein-coupled receptor activity"/>
    <property type="evidence" value="ECO:0007669"/>
    <property type="project" value="UniProtKB-KW"/>
</dbReference>
<dbReference type="Proteomes" id="UP000597762">
    <property type="component" value="Unassembled WGS sequence"/>
</dbReference>
<keyword evidence="4 10" id="KW-1133">Transmembrane helix</keyword>
<keyword evidence="3 9" id="KW-0812">Transmembrane</keyword>
<dbReference type="PRINTS" id="PR00237">
    <property type="entry name" value="GPCRRHODOPSN"/>
</dbReference>
<organism evidence="12 13">
    <name type="scientific">Acanthosepion pharaonis</name>
    <name type="common">Pharaoh cuttlefish</name>
    <name type="synonym">Sepia pharaonis</name>
    <dbReference type="NCBI Taxonomy" id="158019"/>
    <lineage>
        <taxon>Eukaryota</taxon>
        <taxon>Metazoa</taxon>
        <taxon>Spiralia</taxon>
        <taxon>Lophotrochozoa</taxon>
        <taxon>Mollusca</taxon>
        <taxon>Cephalopoda</taxon>
        <taxon>Coleoidea</taxon>
        <taxon>Decapodiformes</taxon>
        <taxon>Sepiida</taxon>
        <taxon>Sepiina</taxon>
        <taxon>Sepiidae</taxon>
        <taxon>Acanthosepion</taxon>
    </lineage>
</organism>
<sequence length="218" mass="24829">MCCTASILHLCCISLDRYWAITKPFVYSVKMSNRRVACMIITVWFCSVLISFIPIYLGWFTDNPGTLYTDTGKCDLAVNKIYAVLSAMTSFYIPFVVMVFAYAAILRIANVQASAIKKSIPRHSCAVTGRQEKLEHSANDRKALRTLGIIMGVFIVSWLPFFLMYMILPFCEDCQISPMMISIITWLGYGNSCMNPVIYAFMNKDFRWAFKKLLTCSL</sequence>
<proteinExistence type="inferred from homology"/>
<evidence type="ECO:0000256" key="6">
    <source>
        <dbReference type="ARBA" id="ARBA00023136"/>
    </source>
</evidence>
<dbReference type="PANTHER" id="PTHR24248">
    <property type="entry name" value="ADRENERGIC RECEPTOR-RELATED G-PROTEIN COUPLED RECEPTOR"/>
    <property type="match status" value="1"/>
</dbReference>
<evidence type="ECO:0000256" key="10">
    <source>
        <dbReference type="SAM" id="Phobius"/>
    </source>
</evidence>
<dbReference type="AlphaFoldDB" id="A0A812AMT8"/>
<evidence type="ECO:0000256" key="5">
    <source>
        <dbReference type="ARBA" id="ARBA00023040"/>
    </source>
</evidence>